<gene>
    <name evidence="4" type="ORF">Anas_09543</name>
</gene>
<dbReference type="OrthoDB" id="18440at2759"/>
<sequence length="220" mass="25871">MNSPWDFIKSLGIQFYNLHDEKLLQGEAACKVYSKVPCIVEENLDSLRNDFVCEEFGCNSQFNSVLELETHHRARHTHVCHTCKMIFPSFHLLDRHIDETHDAFFHIASQKKPMYVCLLESCPKVFASPMERKDHCISEHKFPHDFRYDLMFRKIRKPTQNTNNNNKKNKSKQSWKVNEKSKDLKELKEERMEICSESRPDALDIVSIPDTYCKSKETSA</sequence>
<evidence type="ECO:0000259" key="3">
    <source>
        <dbReference type="PROSITE" id="PS50157"/>
    </source>
</evidence>
<dbReference type="PROSITE" id="PS50157">
    <property type="entry name" value="ZINC_FINGER_C2H2_2"/>
    <property type="match status" value="1"/>
</dbReference>
<protein>
    <submittedName>
        <fullName evidence="4">Zinc finger protein</fullName>
    </submittedName>
</protein>
<proteinExistence type="predicted"/>
<keyword evidence="1" id="KW-0862">Zinc</keyword>
<evidence type="ECO:0000256" key="2">
    <source>
        <dbReference type="SAM" id="MobiDB-lite"/>
    </source>
</evidence>
<organism evidence="4 5">
    <name type="scientific">Armadillidium nasatum</name>
    <dbReference type="NCBI Taxonomy" id="96803"/>
    <lineage>
        <taxon>Eukaryota</taxon>
        <taxon>Metazoa</taxon>
        <taxon>Ecdysozoa</taxon>
        <taxon>Arthropoda</taxon>
        <taxon>Crustacea</taxon>
        <taxon>Multicrustacea</taxon>
        <taxon>Malacostraca</taxon>
        <taxon>Eumalacostraca</taxon>
        <taxon>Peracarida</taxon>
        <taxon>Isopoda</taxon>
        <taxon>Oniscidea</taxon>
        <taxon>Crinocheta</taxon>
        <taxon>Armadillidiidae</taxon>
        <taxon>Armadillidium</taxon>
    </lineage>
</organism>
<keyword evidence="5" id="KW-1185">Reference proteome</keyword>
<name>A0A5N5SV91_9CRUS</name>
<evidence type="ECO:0000256" key="1">
    <source>
        <dbReference type="PROSITE-ProRule" id="PRU00042"/>
    </source>
</evidence>
<evidence type="ECO:0000313" key="4">
    <source>
        <dbReference type="EMBL" id="KAB7498136.1"/>
    </source>
</evidence>
<dbReference type="Proteomes" id="UP000326759">
    <property type="component" value="Unassembled WGS sequence"/>
</dbReference>
<keyword evidence="1" id="KW-0863">Zinc-finger</keyword>
<feature type="region of interest" description="Disordered" evidence="2">
    <location>
        <begin position="157"/>
        <end position="184"/>
    </location>
</feature>
<dbReference type="InterPro" id="IPR039258">
    <property type="entry name" value="ZNF511"/>
</dbReference>
<dbReference type="SMART" id="SM00355">
    <property type="entry name" value="ZnF_C2H2"/>
    <property type="match status" value="3"/>
</dbReference>
<dbReference type="PROSITE" id="PS00028">
    <property type="entry name" value="ZINC_FINGER_C2H2_1"/>
    <property type="match status" value="2"/>
</dbReference>
<dbReference type="PANTHER" id="PTHR21354">
    <property type="entry name" value="ZINC FINGER PROTEIN 511"/>
    <property type="match status" value="1"/>
</dbReference>
<dbReference type="EMBL" id="SEYY01019548">
    <property type="protein sequence ID" value="KAB7498136.1"/>
    <property type="molecule type" value="Genomic_DNA"/>
</dbReference>
<keyword evidence="1" id="KW-0479">Metal-binding</keyword>
<evidence type="ECO:0000313" key="5">
    <source>
        <dbReference type="Proteomes" id="UP000326759"/>
    </source>
</evidence>
<reference evidence="4 5" key="1">
    <citation type="journal article" date="2019" name="PLoS Biol.">
        <title>Sex chromosomes control vertical transmission of feminizing Wolbachia symbionts in an isopod.</title>
        <authorList>
            <person name="Becking T."/>
            <person name="Chebbi M.A."/>
            <person name="Giraud I."/>
            <person name="Moumen B."/>
            <person name="Laverre T."/>
            <person name="Caubet Y."/>
            <person name="Peccoud J."/>
            <person name="Gilbert C."/>
            <person name="Cordaux R."/>
        </authorList>
    </citation>
    <scope>NUCLEOTIDE SEQUENCE [LARGE SCALE GENOMIC DNA]</scope>
    <source>
        <strain evidence="4">ANa2</strain>
        <tissue evidence="4">Whole body excluding digestive tract and cuticle</tissue>
    </source>
</reference>
<dbReference type="AlphaFoldDB" id="A0A5N5SV91"/>
<dbReference type="PANTHER" id="PTHR21354:SF0">
    <property type="entry name" value="ZINC FINGER PROTEIN 511"/>
    <property type="match status" value="1"/>
</dbReference>
<dbReference type="InterPro" id="IPR013087">
    <property type="entry name" value="Znf_C2H2_type"/>
</dbReference>
<dbReference type="GO" id="GO:0008270">
    <property type="term" value="F:zinc ion binding"/>
    <property type="evidence" value="ECO:0007669"/>
    <property type="project" value="UniProtKB-KW"/>
</dbReference>
<feature type="domain" description="C2H2-type" evidence="3">
    <location>
        <begin position="51"/>
        <end position="77"/>
    </location>
</feature>
<accession>A0A5N5SV91</accession>
<comment type="caution">
    <text evidence="4">The sequence shown here is derived from an EMBL/GenBank/DDBJ whole genome shotgun (WGS) entry which is preliminary data.</text>
</comment>